<comment type="similarity">
    <text evidence="1">Belongs to the class-II aminoacyl-tRNA synthetase family.</text>
</comment>
<dbReference type="AlphaFoldDB" id="D9PJY1"/>
<protein>
    <recommendedName>
        <fullName evidence="2">threonine--tRNA ligase</fullName>
        <ecNumber evidence="2">6.1.1.3</ecNumber>
    </recommendedName>
    <alternativeName>
        <fullName evidence="10">Threonyl-tRNA synthetase</fullName>
    </alternativeName>
</protein>
<comment type="caution">
    <text evidence="14">The sequence shown here is derived from an EMBL/GenBank/DDBJ whole genome shotgun (WGS) entry which is preliminary data.</text>
</comment>
<keyword evidence="8" id="KW-0648">Protein biosynthesis</keyword>
<keyword evidence="6" id="KW-0862">Zinc</keyword>
<dbReference type="SMART" id="SM00863">
    <property type="entry name" value="tRNA_SAD"/>
    <property type="match status" value="1"/>
</dbReference>
<dbReference type="EMBL" id="ADZX01000562">
    <property type="protein sequence ID" value="EFK96134.1"/>
    <property type="molecule type" value="Genomic_DNA"/>
</dbReference>
<dbReference type="InterPro" id="IPR012947">
    <property type="entry name" value="tRNA_SAD"/>
</dbReference>
<reference evidence="14" key="2">
    <citation type="journal article" date="2011" name="Microb. Ecol.">
        <title>Taxonomic and Functional Metagenomic Profiling of the Microbial Community in the Anoxic Sediment of a Sub-saline Shallow Lake (Laguna de Carrizo, Central Spain).</title>
        <authorList>
            <person name="Ferrer M."/>
            <person name="Guazzaroni M.E."/>
            <person name="Richter M."/>
            <person name="Garcia-Salamanca A."/>
            <person name="Yarza P."/>
            <person name="Suarez-Suarez A."/>
            <person name="Solano J."/>
            <person name="Alcaide M."/>
            <person name="van Dillewijn P."/>
            <person name="Molina-Henares M.A."/>
            <person name="Lopez-Cortes N."/>
            <person name="Al-Ramahi Y."/>
            <person name="Guerrero C."/>
            <person name="Acosta A."/>
            <person name="de Eugenio L.I."/>
            <person name="Martinez V."/>
            <person name="Marques S."/>
            <person name="Rojo F."/>
            <person name="Santero E."/>
            <person name="Genilloud O."/>
            <person name="Perez-Perez J."/>
            <person name="Rossello-Mora R."/>
            <person name="Ramos J.L."/>
        </authorList>
    </citation>
    <scope>NUCLEOTIDE SEQUENCE</scope>
</reference>
<dbReference type="GO" id="GO:0004829">
    <property type="term" value="F:threonine-tRNA ligase activity"/>
    <property type="evidence" value="ECO:0007669"/>
    <property type="project" value="UniProtKB-EC"/>
</dbReference>
<evidence type="ECO:0000256" key="2">
    <source>
        <dbReference type="ARBA" id="ARBA00013163"/>
    </source>
</evidence>
<keyword evidence="5" id="KW-0547">Nucleotide-binding</keyword>
<feature type="domain" description="Threonyl/alanyl tRNA synthetase SAD" evidence="13">
    <location>
        <begin position="118"/>
        <end position="167"/>
    </location>
</feature>
<evidence type="ECO:0000313" key="14">
    <source>
        <dbReference type="EMBL" id="EFK96134.1"/>
    </source>
</evidence>
<dbReference type="Gene3D" id="3.30.54.20">
    <property type="match status" value="1"/>
</dbReference>
<dbReference type="FunFam" id="3.30.980.10:FF:000005">
    <property type="entry name" value="Threonyl-tRNA synthetase, mitochondrial"/>
    <property type="match status" value="1"/>
</dbReference>
<gene>
    <name evidence="14" type="primary">thrS</name>
    <name evidence="14" type="ORF">LDC_1844</name>
</gene>
<feature type="region of interest" description="Disordered" evidence="12">
    <location>
        <begin position="1"/>
        <end position="23"/>
    </location>
</feature>
<feature type="compositionally biased region" description="Basic and acidic residues" evidence="12">
    <location>
        <begin position="1"/>
        <end position="19"/>
    </location>
</feature>
<evidence type="ECO:0000256" key="5">
    <source>
        <dbReference type="ARBA" id="ARBA00022741"/>
    </source>
</evidence>
<dbReference type="GO" id="GO:0006435">
    <property type="term" value="P:threonyl-tRNA aminoacylation"/>
    <property type="evidence" value="ECO:0007669"/>
    <property type="project" value="TreeGrafter"/>
</dbReference>
<proteinExistence type="inferred from homology"/>
<evidence type="ECO:0000256" key="6">
    <source>
        <dbReference type="ARBA" id="ARBA00022833"/>
    </source>
</evidence>
<evidence type="ECO:0000256" key="1">
    <source>
        <dbReference type="ARBA" id="ARBA00008226"/>
    </source>
</evidence>
<sequence length="179" mass="20184">MNEPVRPRSKGDVPDDPLSRMRHSASHVMADAVRRIRPNAKVTIGPAIENGFYYDFDTEPFEPADIERIEAEMAKIIDQDLPFERKAVSRGEALKLFGERGETYKVEIINSIPEGEEISLYQHGDFVDLCAGPHVERTGQIKAFKVLSFAGAYWRGDEKNAQLQRVYGTAFPSQDELKA</sequence>
<dbReference type="PANTHER" id="PTHR11451:SF44">
    <property type="entry name" value="THREONINE--TRNA LIGASE, CHLOROPLASTIC_MITOCHONDRIAL 2"/>
    <property type="match status" value="1"/>
</dbReference>
<feature type="non-terminal residue" evidence="14">
    <location>
        <position position="179"/>
    </location>
</feature>
<dbReference type="GO" id="GO:0046872">
    <property type="term" value="F:metal ion binding"/>
    <property type="evidence" value="ECO:0007669"/>
    <property type="project" value="UniProtKB-KW"/>
</dbReference>
<keyword evidence="7" id="KW-0067">ATP-binding</keyword>
<evidence type="ECO:0000259" key="13">
    <source>
        <dbReference type="SMART" id="SM00863"/>
    </source>
</evidence>
<evidence type="ECO:0000256" key="4">
    <source>
        <dbReference type="ARBA" id="ARBA00022723"/>
    </source>
</evidence>
<dbReference type="FunFam" id="3.30.54.20:FF:000002">
    <property type="entry name" value="Threonine--tRNA ligase"/>
    <property type="match status" value="1"/>
</dbReference>
<keyword evidence="9 14" id="KW-0030">Aminoacyl-tRNA synthetase</keyword>
<evidence type="ECO:0000256" key="12">
    <source>
        <dbReference type="SAM" id="MobiDB-lite"/>
    </source>
</evidence>
<keyword evidence="4" id="KW-0479">Metal-binding</keyword>
<dbReference type="Pfam" id="PF07973">
    <property type="entry name" value="tRNA_SAD"/>
    <property type="match status" value="1"/>
</dbReference>
<comment type="catalytic activity">
    <reaction evidence="11">
        <text>tRNA(Thr) + L-threonine + ATP = L-threonyl-tRNA(Thr) + AMP + diphosphate + H(+)</text>
        <dbReference type="Rhea" id="RHEA:24624"/>
        <dbReference type="Rhea" id="RHEA-COMP:9670"/>
        <dbReference type="Rhea" id="RHEA-COMP:9704"/>
        <dbReference type="ChEBI" id="CHEBI:15378"/>
        <dbReference type="ChEBI" id="CHEBI:30616"/>
        <dbReference type="ChEBI" id="CHEBI:33019"/>
        <dbReference type="ChEBI" id="CHEBI:57926"/>
        <dbReference type="ChEBI" id="CHEBI:78442"/>
        <dbReference type="ChEBI" id="CHEBI:78534"/>
        <dbReference type="ChEBI" id="CHEBI:456215"/>
        <dbReference type="EC" id="6.1.1.3"/>
    </reaction>
</comment>
<evidence type="ECO:0000256" key="7">
    <source>
        <dbReference type="ARBA" id="ARBA00022840"/>
    </source>
</evidence>
<dbReference type="InterPro" id="IPR018163">
    <property type="entry name" value="Thr/Ala-tRNA-synth_IIc_edit"/>
</dbReference>
<evidence type="ECO:0000256" key="11">
    <source>
        <dbReference type="ARBA" id="ARBA00049515"/>
    </source>
</evidence>
<dbReference type="PANTHER" id="PTHR11451">
    <property type="entry name" value="THREONINE-TRNA LIGASE"/>
    <property type="match status" value="1"/>
</dbReference>
<evidence type="ECO:0000256" key="3">
    <source>
        <dbReference type="ARBA" id="ARBA00022598"/>
    </source>
</evidence>
<dbReference type="EC" id="6.1.1.3" evidence="2"/>
<evidence type="ECO:0000256" key="9">
    <source>
        <dbReference type="ARBA" id="ARBA00023146"/>
    </source>
</evidence>
<name>D9PJY1_9ZZZZ</name>
<evidence type="ECO:0000256" key="8">
    <source>
        <dbReference type="ARBA" id="ARBA00022917"/>
    </source>
</evidence>
<evidence type="ECO:0000256" key="10">
    <source>
        <dbReference type="ARBA" id="ARBA00031900"/>
    </source>
</evidence>
<organism evidence="14">
    <name type="scientific">sediment metagenome</name>
    <dbReference type="NCBI Taxonomy" id="749907"/>
    <lineage>
        <taxon>unclassified sequences</taxon>
        <taxon>metagenomes</taxon>
        <taxon>ecological metagenomes</taxon>
    </lineage>
</organism>
<reference evidence="14" key="1">
    <citation type="submission" date="2010-07" db="EMBL/GenBank/DDBJ databases">
        <authorList>
            <consortium name="CONSOLIDER consortium CSD2007-00005"/>
            <person name="Guazzaroni M.-E."/>
            <person name="Richter M."/>
            <person name="Garcia-Salamanca A."/>
            <person name="Yarza P."/>
            <person name="Ferrer M."/>
        </authorList>
    </citation>
    <scope>NUCLEOTIDE SEQUENCE</scope>
</reference>
<dbReference type="Gene3D" id="3.30.980.10">
    <property type="entry name" value="Threonyl-trna Synthetase, Chain A, domain 2"/>
    <property type="match status" value="1"/>
</dbReference>
<dbReference type="GO" id="GO:0005524">
    <property type="term" value="F:ATP binding"/>
    <property type="evidence" value="ECO:0007669"/>
    <property type="project" value="UniProtKB-KW"/>
</dbReference>
<accession>D9PJY1</accession>
<keyword evidence="3 14" id="KW-0436">Ligase</keyword>
<dbReference type="SUPFAM" id="SSF55186">
    <property type="entry name" value="ThrRS/AlaRS common domain"/>
    <property type="match status" value="1"/>
</dbReference>